<proteinExistence type="inferred from homology"/>
<keyword evidence="4" id="KW-1185">Reference proteome</keyword>
<gene>
    <name evidence="3" type="ORF">CAL25_23970</name>
</gene>
<sequence length="318" mass="33531">MLARWIRCAALLLLCAAASVQAQQAPLKIVVGFSPGGGVDTLARLLAQQLADPLGRPVVVENRPGAGGTIAAEAARRAEPDGNTVLLADTSLIVAPYIYPTLPFRLERDFVPVAMVGEAGLALAVPSNHPARDLPEFIALARQAPGQYTYATVGVGSMHHLGGELFKRLSKTDLVHVPYKGGSPAVQALLGGQVTMAISSLPAVMPLASSGHIRILAVLSEDRFAGLPDVPTASQTLPGFETTPSLFLLAPAGTPRAALQRLESVLPQVLQRPALQQAFVAQGSQISYLSAPELAQWLPAQQQRWGDLIARSKLEFGQ</sequence>
<evidence type="ECO:0000313" key="3">
    <source>
        <dbReference type="EMBL" id="OZI42760.1"/>
    </source>
</evidence>
<dbReference type="PANTHER" id="PTHR42928:SF5">
    <property type="entry name" value="BLR1237 PROTEIN"/>
    <property type="match status" value="1"/>
</dbReference>
<evidence type="ECO:0000313" key="4">
    <source>
        <dbReference type="Proteomes" id="UP000216913"/>
    </source>
</evidence>
<dbReference type="Proteomes" id="UP000216913">
    <property type="component" value="Unassembled WGS sequence"/>
</dbReference>
<dbReference type="InterPro" id="IPR042100">
    <property type="entry name" value="Bug_dom1"/>
</dbReference>
<dbReference type="Gene3D" id="3.40.190.150">
    <property type="entry name" value="Bordetella uptake gene, domain 1"/>
    <property type="match status" value="1"/>
</dbReference>
<dbReference type="Pfam" id="PF03401">
    <property type="entry name" value="TctC"/>
    <property type="match status" value="1"/>
</dbReference>
<dbReference type="Gene3D" id="3.40.190.10">
    <property type="entry name" value="Periplasmic binding protein-like II"/>
    <property type="match status" value="1"/>
</dbReference>
<dbReference type="OrthoDB" id="9780943at2"/>
<keyword evidence="2" id="KW-0732">Signal</keyword>
<reference evidence="3 4" key="1">
    <citation type="submission" date="2017-05" db="EMBL/GenBank/DDBJ databases">
        <title>Complete and WGS of Bordetella genogroups.</title>
        <authorList>
            <person name="Spilker T."/>
            <person name="LiPuma J."/>
        </authorList>
    </citation>
    <scope>NUCLEOTIDE SEQUENCE [LARGE SCALE GENOMIC DNA]</scope>
    <source>
        <strain evidence="3 4">AU10456</strain>
    </source>
</reference>
<dbReference type="PIRSF" id="PIRSF017082">
    <property type="entry name" value="YflP"/>
    <property type="match status" value="1"/>
</dbReference>
<organism evidence="3 4">
    <name type="scientific">Bordetella genomosp. 5</name>
    <dbReference type="NCBI Taxonomy" id="1395608"/>
    <lineage>
        <taxon>Bacteria</taxon>
        <taxon>Pseudomonadati</taxon>
        <taxon>Pseudomonadota</taxon>
        <taxon>Betaproteobacteria</taxon>
        <taxon>Burkholderiales</taxon>
        <taxon>Alcaligenaceae</taxon>
        <taxon>Bordetella</taxon>
    </lineage>
</organism>
<comment type="similarity">
    <text evidence="1">Belongs to the UPF0065 (bug) family.</text>
</comment>
<feature type="chain" id="PRO_5013215392" description="ABC transporter substrate-binding protein" evidence="2">
    <location>
        <begin position="23"/>
        <end position="318"/>
    </location>
</feature>
<dbReference type="AlphaFoldDB" id="A0A261T0W2"/>
<accession>A0A261T0W2</accession>
<feature type="signal peptide" evidence="2">
    <location>
        <begin position="1"/>
        <end position="22"/>
    </location>
</feature>
<name>A0A261T0W2_9BORD</name>
<comment type="caution">
    <text evidence="3">The sequence shown here is derived from an EMBL/GenBank/DDBJ whole genome shotgun (WGS) entry which is preliminary data.</text>
</comment>
<evidence type="ECO:0008006" key="5">
    <source>
        <dbReference type="Google" id="ProtNLM"/>
    </source>
</evidence>
<dbReference type="SUPFAM" id="SSF53850">
    <property type="entry name" value="Periplasmic binding protein-like II"/>
    <property type="match status" value="1"/>
</dbReference>
<evidence type="ECO:0000256" key="2">
    <source>
        <dbReference type="SAM" id="SignalP"/>
    </source>
</evidence>
<dbReference type="EMBL" id="NEVP01000017">
    <property type="protein sequence ID" value="OZI42760.1"/>
    <property type="molecule type" value="Genomic_DNA"/>
</dbReference>
<protein>
    <recommendedName>
        <fullName evidence="5">ABC transporter substrate-binding protein</fullName>
    </recommendedName>
</protein>
<evidence type="ECO:0000256" key="1">
    <source>
        <dbReference type="ARBA" id="ARBA00006987"/>
    </source>
</evidence>
<dbReference type="PANTHER" id="PTHR42928">
    <property type="entry name" value="TRICARBOXYLATE-BINDING PROTEIN"/>
    <property type="match status" value="1"/>
</dbReference>
<dbReference type="InterPro" id="IPR005064">
    <property type="entry name" value="BUG"/>
</dbReference>